<comment type="subcellular location">
    <subcellularLocation>
        <location evidence="7">Cytoplasm</location>
    </subcellularLocation>
</comment>
<dbReference type="EC" id="2.1.2.11" evidence="7"/>
<accession>A0A931N1C2</accession>
<dbReference type="EMBL" id="JADZLT010000056">
    <property type="protein sequence ID" value="MBH0239681.1"/>
    <property type="molecule type" value="Genomic_DNA"/>
</dbReference>
<keyword evidence="5 7" id="KW-0808">Transferase</keyword>
<dbReference type="NCBIfam" id="TIGR00222">
    <property type="entry name" value="panB"/>
    <property type="match status" value="1"/>
</dbReference>
<evidence type="ECO:0000256" key="1">
    <source>
        <dbReference type="ARBA" id="ARBA00005033"/>
    </source>
</evidence>
<dbReference type="InterPro" id="IPR003700">
    <property type="entry name" value="Pantoate_hydroxy_MeTrfase"/>
</dbReference>
<evidence type="ECO:0000256" key="7">
    <source>
        <dbReference type="HAMAP-Rule" id="MF_00156"/>
    </source>
</evidence>
<dbReference type="InterPro" id="IPR040442">
    <property type="entry name" value="Pyrv_kinase-like_dom_sf"/>
</dbReference>
<comment type="pathway">
    <text evidence="1 7">Cofactor biosynthesis; (R)-pantothenate biosynthesis; (R)-pantoate from 3-methyl-2-oxobutanoate: step 1/2.</text>
</comment>
<keyword evidence="7 10" id="KW-0479">Metal-binding</keyword>
<dbReference type="Gene3D" id="3.20.20.60">
    <property type="entry name" value="Phosphoenolpyruvate-binding domains"/>
    <property type="match status" value="1"/>
</dbReference>
<comment type="cofactor">
    <cofactor evidence="7 10">
        <name>Mg(2+)</name>
        <dbReference type="ChEBI" id="CHEBI:18420"/>
    </cofactor>
    <text evidence="7 10">Binds 1 Mg(2+) ion per subunit.</text>
</comment>
<dbReference type="GO" id="GO:0003864">
    <property type="term" value="F:3-methyl-2-oxobutanoate hydroxymethyltransferase activity"/>
    <property type="evidence" value="ECO:0007669"/>
    <property type="project" value="UniProtKB-UniRule"/>
</dbReference>
<evidence type="ECO:0000256" key="8">
    <source>
        <dbReference type="PIRSR" id="PIRSR000388-1"/>
    </source>
</evidence>
<dbReference type="SUPFAM" id="SSF51621">
    <property type="entry name" value="Phosphoenolpyruvate/pyruvate domain"/>
    <property type="match status" value="1"/>
</dbReference>
<protein>
    <recommendedName>
        <fullName evidence="7">3-methyl-2-oxobutanoate hydroxymethyltransferase</fullName>
        <ecNumber evidence="7">2.1.2.11</ecNumber>
    </recommendedName>
    <alternativeName>
        <fullName evidence="7">Ketopantoate hydroxymethyltransferase</fullName>
        <shortName evidence="7">KPHMT</shortName>
    </alternativeName>
</protein>
<dbReference type="PANTHER" id="PTHR20881:SF0">
    <property type="entry name" value="3-METHYL-2-OXOBUTANOATE HYDROXYMETHYLTRANSFERASE"/>
    <property type="match status" value="1"/>
</dbReference>
<dbReference type="Pfam" id="PF02548">
    <property type="entry name" value="Pantoate_transf"/>
    <property type="match status" value="1"/>
</dbReference>
<keyword evidence="4 7" id="KW-0566">Pantothenate biosynthesis</keyword>
<name>A0A931N1C2_9HYPH</name>
<evidence type="ECO:0000313" key="11">
    <source>
        <dbReference type="EMBL" id="MBH0239681.1"/>
    </source>
</evidence>
<organism evidence="11 12">
    <name type="scientific">Methylobrevis albus</name>
    <dbReference type="NCBI Taxonomy" id="2793297"/>
    <lineage>
        <taxon>Bacteria</taxon>
        <taxon>Pseudomonadati</taxon>
        <taxon>Pseudomonadota</taxon>
        <taxon>Alphaproteobacteria</taxon>
        <taxon>Hyphomicrobiales</taxon>
        <taxon>Pleomorphomonadaceae</taxon>
        <taxon>Methylobrevis</taxon>
    </lineage>
</organism>
<feature type="active site" description="Proton acceptor" evidence="7 8">
    <location>
        <position position="187"/>
    </location>
</feature>
<dbReference type="FunFam" id="3.20.20.60:FF:000003">
    <property type="entry name" value="3-methyl-2-oxobutanoate hydroxymethyltransferase"/>
    <property type="match status" value="1"/>
</dbReference>
<dbReference type="Proteomes" id="UP000631694">
    <property type="component" value="Unassembled WGS sequence"/>
</dbReference>
<gene>
    <name evidence="7 11" type="primary">panB</name>
    <name evidence="11" type="ORF">I5731_17815</name>
</gene>
<evidence type="ECO:0000256" key="6">
    <source>
        <dbReference type="ARBA" id="ARBA00056497"/>
    </source>
</evidence>
<keyword evidence="7" id="KW-0963">Cytoplasm</keyword>
<dbReference type="GO" id="GO:0005737">
    <property type="term" value="C:cytoplasm"/>
    <property type="evidence" value="ECO:0007669"/>
    <property type="project" value="UniProtKB-SubCell"/>
</dbReference>
<evidence type="ECO:0000256" key="9">
    <source>
        <dbReference type="PIRSR" id="PIRSR000388-2"/>
    </source>
</evidence>
<evidence type="ECO:0000256" key="2">
    <source>
        <dbReference type="ARBA" id="ARBA00008676"/>
    </source>
</evidence>
<dbReference type="GO" id="GO:0000287">
    <property type="term" value="F:magnesium ion binding"/>
    <property type="evidence" value="ECO:0007669"/>
    <property type="project" value="TreeGrafter"/>
</dbReference>
<dbReference type="PANTHER" id="PTHR20881">
    <property type="entry name" value="3-METHYL-2-OXOBUTANOATE HYDROXYMETHYLTRANSFERASE"/>
    <property type="match status" value="1"/>
</dbReference>
<proteinExistence type="inferred from homology"/>
<keyword evidence="7 10" id="KW-0460">Magnesium</keyword>
<dbReference type="AlphaFoldDB" id="A0A931N1C2"/>
<feature type="binding site" evidence="7 10">
    <location>
        <position position="49"/>
    </location>
    <ligand>
        <name>Mg(2+)</name>
        <dbReference type="ChEBI" id="CHEBI:18420"/>
    </ligand>
</feature>
<dbReference type="GO" id="GO:0015940">
    <property type="term" value="P:pantothenate biosynthetic process"/>
    <property type="evidence" value="ECO:0007669"/>
    <property type="project" value="UniProtKB-UniRule"/>
</dbReference>
<comment type="caution">
    <text evidence="11">The sequence shown here is derived from an EMBL/GenBank/DDBJ whole genome shotgun (WGS) entry which is preliminary data.</text>
</comment>
<evidence type="ECO:0000256" key="5">
    <source>
        <dbReference type="ARBA" id="ARBA00022679"/>
    </source>
</evidence>
<dbReference type="RefSeq" id="WP_197312765.1">
    <property type="nucleotide sequence ID" value="NZ_JADZLT010000056.1"/>
</dbReference>
<comment type="catalytic activity">
    <reaction evidence="7">
        <text>(6R)-5,10-methylene-5,6,7,8-tetrahydrofolate + 3-methyl-2-oxobutanoate + H2O = 2-dehydropantoate + (6S)-5,6,7,8-tetrahydrofolate</text>
        <dbReference type="Rhea" id="RHEA:11824"/>
        <dbReference type="ChEBI" id="CHEBI:11561"/>
        <dbReference type="ChEBI" id="CHEBI:11851"/>
        <dbReference type="ChEBI" id="CHEBI:15377"/>
        <dbReference type="ChEBI" id="CHEBI:15636"/>
        <dbReference type="ChEBI" id="CHEBI:57453"/>
        <dbReference type="EC" id="2.1.2.11"/>
    </reaction>
</comment>
<feature type="binding site" evidence="7 10">
    <location>
        <position position="88"/>
    </location>
    <ligand>
        <name>Mg(2+)</name>
        <dbReference type="ChEBI" id="CHEBI:18420"/>
    </ligand>
</feature>
<comment type="subunit">
    <text evidence="3 7">Homodecamer; pentamer of dimers.</text>
</comment>
<feature type="binding site" evidence="7 9">
    <location>
        <begin position="49"/>
        <end position="50"/>
    </location>
    <ligand>
        <name>3-methyl-2-oxobutanoate</name>
        <dbReference type="ChEBI" id="CHEBI:11851"/>
    </ligand>
</feature>
<evidence type="ECO:0000313" key="12">
    <source>
        <dbReference type="Proteomes" id="UP000631694"/>
    </source>
</evidence>
<sequence>MSVSGVQRRLSITDIRAMKGKQPVVSLTAYTTPIAKLLDPHVDLLLVGDSLGMVLYGFESTLPVTMDLMIAHGRAVMRGAKRACVIVDMPFASYQETPEQAFRNAARLMSETGCDGVKLEGGSEMADTIRFLVDRGIPVLGHIGLMPQLVNAFGSYRSRGRTDAEVRKITQDAEAVVDAGAFAFVIEGTLEPIARQISEASPVPTIGIGASAGCDGQVLVSDDMLGLFSDFKPKFVKRYAELGSIVENAVETYAREVRERSFPAPEHTFGAVKPKN</sequence>
<dbReference type="PIRSF" id="PIRSF000388">
    <property type="entry name" value="Pantoate_hydroxy_MeTrfase"/>
    <property type="match status" value="1"/>
</dbReference>
<evidence type="ECO:0000256" key="4">
    <source>
        <dbReference type="ARBA" id="ARBA00022655"/>
    </source>
</evidence>
<evidence type="ECO:0000256" key="10">
    <source>
        <dbReference type="PIRSR" id="PIRSR000388-3"/>
    </source>
</evidence>
<keyword evidence="12" id="KW-1185">Reference proteome</keyword>
<comment type="similarity">
    <text evidence="2 7">Belongs to the PanB family.</text>
</comment>
<feature type="binding site" evidence="7 9">
    <location>
        <position position="88"/>
    </location>
    <ligand>
        <name>3-methyl-2-oxobutanoate</name>
        <dbReference type="ChEBI" id="CHEBI:11851"/>
    </ligand>
</feature>
<reference evidence="11" key="1">
    <citation type="submission" date="2020-12" db="EMBL/GenBank/DDBJ databases">
        <title>Methylobrevis albus sp. nov., isolated from fresh water lack sediment.</title>
        <authorList>
            <person name="Zou Q."/>
        </authorList>
    </citation>
    <scope>NUCLEOTIDE SEQUENCE</scope>
    <source>
        <strain evidence="11">L22</strain>
    </source>
</reference>
<dbReference type="NCBIfam" id="NF001452">
    <property type="entry name" value="PRK00311.1"/>
    <property type="match status" value="1"/>
</dbReference>
<feature type="binding site" evidence="7 10">
    <location>
        <position position="120"/>
    </location>
    <ligand>
        <name>Mg(2+)</name>
        <dbReference type="ChEBI" id="CHEBI:18420"/>
    </ligand>
</feature>
<dbReference type="CDD" id="cd06557">
    <property type="entry name" value="KPHMT-like"/>
    <property type="match status" value="1"/>
</dbReference>
<dbReference type="InterPro" id="IPR015813">
    <property type="entry name" value="Pyrv/PenolPyrv_kinase-like_dom"/>
</dbReference>
<evidence type="ECO:0000256" key="3">
    <source>
        <dbReference type="ARBA" id="ARBA00011424"/>
    </source>
</evidence>
<dbReference type="HAMAP" id="MF_00156">
    <property type="entry name" value="PanB"/>
    <property type="match status" value="1"/>
</dbReference>
<comment type="function">
    <text evidence="6 7">Catalyzes the reversible reaction in which hydroxymethyl group from 5,10-methylenetetrahydrofolate is transferred onto alpha-ketoisovalerate to form ketopantoate.</text>
</comment>
<feature type="binding site" evidence="7 9">
    <location>
        <position position="118"/>
    </location>
    <ligand>
        <name>3-methyl-2-oxobutanoate</name>
        <dbReference type="ChEBI" id="CHEBI:11851"/>
    </ligand>
</feature>